<keyword evidence="1" id="KW-0732">Signal</keyword>
<comment type="caution">
    <text evidence="2">The sequence shown here is derived from an EMBL/GenBank/DDBJ whole genome shotgun (WGS) entry which is preliminary data.</text>
</comment>
<protein>
    <submittedName>
        <fullName evidence="2">16311_t:CDS:1</fullName>
    </submittedName>
</protein>
<sequence>MSSNTYSTAFWVILLFNIIINHIEDIVSNTEKQNEDFDDNDEVLDEIEWYISERPFNKDIDVLAW</sequence>
<dbReference type="EMBL" id="CAJVQB010046011">
    <property type="protein sequence ID" value="CAG8832758.1"/>
    <property type="molecule type" value="Genomic_DNA"/>
</dbReference>
<feature type="chain" id="PRO_5045315733" evidence="1">
    <location>
        <begin position="24"/>
        <end position="65"/>
    </location>
</feature>
<dbReference type="Proteomes" id="UP000789901">
    <property type="component" value="Unassembled WGS sequence"/>
</dbReference>
<reference evidence="2 3" key="1">
    <citation type="submission" date="2021-06" db="EMBL/GenBank/DDBJ databases">
        <authorList>
            <person name="Kallberg Y."/>
            <person name="Tangrot J."/>
            <person name="Rosling A."/>
        </authorList>
    </citation>
    <scope>NUCLEOTIDE SEQUENCE [LARGE SCALE GENOMIC DNA]</scope>
    <source>
        <strain evidence="2 3">120-4 pot B 10/14</strain>
    </source>
</reference>
<feature type="signal peptide" evidence="1">
    <location>
        <begin position="1"/>
        <end position="23"/>
    </location>
</feature>
<keyword evidence="3" id="KW-1185">Reference proteome</keyword>
<accession>A0ABN7WIB5</accession>
<evidence type="ECO:0000313" key="3">
    <source>
        <dbReference type="Proteomes" id="UP000789901"/>
    </source>
</evidence>
<evidence type="ECO:0000313" key="2">
    <source>
        <dbReference type="EMBL" id="CAG8832758.1"/>
    </source>
</evidence>
<evidence type="ECO:0000256" key="1">
    <source>
        <dbReference type="SAM" id="SignalP"/>
    </source>
</evidence>
<name>A0ABN7WIB5_GIGMA</name>
<organism evidence="2 3">
    <name type="scientific">Gigaspora margarita</name>
    <dbReference type="NCBI Taxonomy" id="4874"/>
    <lineage>
        <taxon>Eukaryota</taxon>
        <taxon>Fungi</taxon>
        <taxon>Fungi incertae sedis</taxon>
        <taxon>Mucoromycota</taxon>
        <taxon>Glomeromycotina</taxon>
        <taxon>Glomeromycetes</taxon>
        <taxon>Diversisporales</taxon>
        <taxon>Gigasporaceae</taxon>
        <taxon>Gigaspora</taxon>
    </lineage>
</organism>
<gene>
    <name evidence="2" type="ORF">GMARGA_LOCUS31213</name>
</gene>
<proteinExistence type="predicted"/>